<dbReference type="EMBL" id="JAACYA010000001">
    <property type="protein sequence ID" value="MBK3331969.1"/>
    <property type="molecule type" value="Genomic_DNA"/>
</dbReference>
<sequence>MVGILDCLNSFSFIKRYEVLKFRYFEEGFYIKIKVDLKNNTQLYITEYSDNIAREYSYHWQTIDGKLIIRWDNAPHHKNIRTYPHHKHVGENVYESFELDCYSILKKIEKYLKS</sequence>
<name>A0ABS1GGB7_9AQUI</name>
<evidence type="ECO:0000313" key="1">
    <source>
        <dbReference type="EMBL" id="MBK3331969.1"/>
    </source>
</evidence>
<comment type="caution">
    <text evidence="1">The sequence shown here is derived from an EMBL/GenBank/DDBJ whole genome shotgun (WGS) entry which is preliminary data.</text>
</comment>
<gene>
    <name evidence="1" type="ORF">GWK41_02665</name>
</gene>
<protein>
    <submittedName>
        <fullName evidence="1">Uncharacterized protein</fullName>
    </submittedName>
</protein>
<accession>A0ABS1GGB7</accession>
<reference evidence="1 2" key="1">
    <citation type="journal article" date="2021" name="Syst. Appl. Microbiol.">
        <title>Persephonella atlantica sp. nov.: How to adapt to physico-chemical gradients in high temperature hydrothermal habitats.</title>
        <authorList>
            <person name="Francois D.X."/>
            <person name="Godfroy A."/>
            <person name="Mathien C."/>
            <person name="Aube J."/>
            <person name="Cathalot C."/>
            <person name="Lesongeur F."/>
            <person name="L'Haridon S."/>
            <person name="Philippon X."/>
            <person name="Roussel E.G."/>
        </authorList>
    </citation>
    <scope>NUCLEOTIDE SEQUENCE [LARGE SCALE GENOMIC DNA]</scope>
    <source>
        <strain evidence="1 2">MO1340</strain>
    </source>
</reference>
<dbReference type="Pfam" id="PF20126">
    <property type="entry name" value="TumE"/>
    <property type="match status" value="1"/>
</dbReference>
<keyword evidence="2" id="KW-1185">Reference proteome</keyword>
<dbReference type="InterPro" id="IPR045397">
    <property type="entry name" value="TumE-like"/>
</dbReference>
<evidence type="ECO:0000313" key="2">
    <source>
        <dbReference type="Proteomes" id="UP000772812"/>
    </source>
</evidence>
<organism evidence="1 2">
    <name type="scientific">Persephonella atlantica</name>
    <dbReference type="NCBI Taxonomy" id="2699429"/>
    <lineage>
        <taxon>Bacteria</taxon>
        <taxon>Pseudomonadati</taxon>
        <taxon>Aquificota</taxon>
        <taxon>Aquificia</taxon>
        <taxon>Aquificales</taxon>
        <taxon>Hydrogenothermaceae</taxon>
        <taxon>Persephonella</taxon>
    </lineage>
</organism>
<proteinExistence type="predicted"/>
<dbReference type="Proteomes" id="UP000772812">
    <property type="component" value="Unassembled WGS sequence"/>
</dbReference>